<dbReference type="PANTHER" id="PTHR30007">
    <property type="entry name" value="PHP DOMAIN PROTEIN"/>
    <property type="match status" value="1"/>
</dbReference>
<accession>Q0RWA7</accession>
<dbReference type="InterPro" id="IPR002559">
    <property type="entry name" value="Transposase_11"/>
</dbReference>
<evidence type="ECO:0000259" key="2">
    <source>
        <dbReference type="Pfam" id="PF13340"/>
    </source>
</evidence>
<dbReference type="HOGENOM" id="CLU_055261_0_0_11"/>
<dbReference type="Pfam" id="PF01609">
    <property type="entry name" value="DDE_Tnp_1"/>
    <property type="match status" value="1"/>
</dbReference>
<proteinExistence type="predicted"/>
<name>Q0RWA7_RHOJR</name>
<geneLocation type="plasmid" evidence="3 4">
    <name>pRHL2</name>
</geneLocation>
<dbReference type="InterPro" id="IPR025161">
    <property type="entry name" value="IS402-like_dom"/>
</dbReference>
<dbReference type="GO" id="GO:0003677">
    <property type="term" value="F:DNA binding"/>
    <property type="evidence" value="ECO:0007669"/>
    <property type="project" value="InterPro"/>
</dbReference>
<gene>
    <name evidence="3" type="ordered locus">RHA1_ro10236</name>
</gene>
<dbReference type="GO" id="GO:0004803">
    <property type="term" value="F:transposase activity"/>
    <property type="evidence" value="ECO:0007669"/>
    <property type="project" value="InterPro"/>
</dbReference>
<reference evidence="4" key="1">
    <citation type="journal article" date="2006" name="Proc. Natl. Acad. Sci. U.S.A.">
        <title>The complete genome of Rhodococcus sp. RHA1 provides insights into a catabolic powerhouse.</title>
        <authorList>
            <person name="McLeod M.P."/>
            <person name="Warren R.L."/>
            <person name="Hsiao W.W.L."/>
            <person name="Araki N."/>
            <person name="Myhre M."/>
            <person name="Fernandes C."/>
            <person name="Miyazawa D."/>
            <person name="Wong W."/>
            <person name="Lillquist A.L."/>
            <person name="Wang D."/>
            <person name="Dosanjh M."/>
            <person name="Hara H."/>
            <person name="Petrescu A."/>
            <person name="Morin R.D."/>
            <person name="Yang G."/>
            <person name="Stott J.M."/>
            <person name="Schein J.E."/>
            <person name="Shin H."/>
            <person name="Smailus D."/>
            <person name="Siddiqui A.S."/>
            <person name="Marra M.A."/>
            <person name="Jones S.J.M."/>
            <person name="Holt R."/>
            <person name="Brinkman F.S.L."/>
            <person name="Miyauchi K."/>
            <person name="Fukuda M."/>
            <person name="Davies J.E."/>
            <person name="Mohn W.W."/>
            <person name="Eltis L.D."/>
        </authorList>
    </citation>
    <scope>NUCLEOTIDE SEQUENCE [LARGE SCALE GENOMIC DNA]</scope>
    <source>
        <strain evidence="4">RHA1</strain>
    </source>
</reference>
<dbReference type="Pfam" id="PF13340">
    <property type="entry name" value="DUF4096"/>
    <property type="match status" value="1"/>
</dbReference>
<evidence type="ECO:0000259" key="1">
    <source>
        <dbReference type="Pfam" id="PF01609"/>
    </source>
</evidence>
<dbReference type="GO" id="GO:0006313">
    <property type="term" value="P:DNA transposition"/>
    <property type="evidence" value="ECO:0007669"/>
    <property type="project" value="InterPro"/>
</dbReference>
<dbReference type="Proteomes" id="UP000008710">
    <property type="component" value="Plasmid pRHL2"/>
</dbReference>
<sequence length="286" mass="31734">MSASSIAPCPSCPPCSPGHRCAVYSSSSLTDEQWAVLEPMLPPPGNTTGRGGRPEKYCRRLILDAILYVVRGGIAWRQLPVEFPPASTVYGIFARWVHAGVWRRIHDALRDRLRVRSGRDRCPTAAIIDSQTVPGADTVPRSRRGWDGGKRTNGVKRHVAVDVTGLLLGVVVTAASTQDRDAAHRLLAALRGSFSTIRLIWADGGYPGRLLSWAKSGLALRVEIIKRRPGSTGFHVRPRVWVVERTFGWIVKHRRCVRAYENRPDHHEAVIHIAMIGVMIRRLARA</sequence>
<dbReference type="PATRIC" id="fig|101510.16.peg.8636"/>
<dbReference type="EMBL" id="CP000433">
    <property type="protein sequence ID" value="ABH00429.1"/>
    <property type="molecule type" value="Genomic_DNA"/>
</dbReference>
<dbReference type="KEGG" id="rha:RHA1_ro10236"/>
<organism evidence="3 4">
    <name type="scientific">Rhodococcus jostii (strain RHA1)</name>
    <dbReference type="NCBI Taxonomy" id="101510"/>
    <lineage>
        <taxon>Bacteria</taxon>
        <taxon>Bacillati</taxon>
        <taxon>Actinomycetota</taxon>
        <taxon>Actinomycetes</taxon>
        <taxon>Mycobacteriales</taxon>
        <taxon>Nocardiaceae</taxon>
        <taxon>Rhodococcus</taxon>
    </lineage>
</organism>
<keyword evidence="3" id="KW-0614">Plasmid</keyword>
<feature type="domain" description="Transposase IS4-like" evidence="1">
    <location>
        <begin position="122"/>
        <end position="274"/>
    </location>
</feature>
<dbReference type="NCBIfam" id="NF033580">
    <property type="entry name" value="transpos_IS5_3"/>
    <property type="match status" value="1"/>
</dbReference>
<dbReference type="PANTHER" id="PTHR30007:SF0">
    <property type="entry name" value="TRANSPOSASE"/>
    <property type="match status" value="1"/>
</dbReference>
<evidence type="ECO:0000313" key="3">
    <source>
        <dbReference type="EMBL" id="ABH00429.1"/>
    </source>
</evidence>
<evidence type="ECO:0000313" key="4">
    <source>
        <dbReference type="Proteomes" id="UP000008710"/>
    </source>
</evidence>
<feature type="domain" description="Insertion element IS402-like" evidence="2">
    <location>
        <begin position="29"/>
        <end position="106"/>
    </location>
</feature>
<protein>
    <submittedName>
        <fullName evidence="3">Possible transposase, IS5 family</fullName>
    </submittedName>
</protein>
<dbReference type="AlphaFoldDB" id="Q0RWA7"/>